<gene>
    <name evidence="7" type="primary">pyrE</name>
    <name evidence="9" type="ORF">DBW71_04710</name>
</gene>
<dbReference type="InterPro" id="IPR023031">
    <property type="entry name" value="OPRT"/>
</dbReference>
<dbReference type="HAMAP" id="MF_01208">
    <property type="entry name" value="PyrE"/>
    <property type="match status" value="1"/>
</dbReference>
<organism evidence="9 10">
    <name type="scientific">PS1 clade bacterium</name>
    <dbReference type="NCBI Taxonomy" id="2175152"/>
    <lineage>
        <taxon>Bacteria</taxon>
        <taxon>Pseudomonadati</taxon>
        <taxon>Pseudomonadota</taxon>
        <taxon>Alphaproteobacteria</taxon>
        <taxon>PS1 clade</taxon>
    </lineage>
</organism>
<dbReference type="PANTHER" id="PTHR19278:SF9">
    <property type="entry name" value="URIDINE 5'-MONOPHOSPHATE SYNTHASE"/>
    <property type="match status" value="1"/>
</dbReference>
<dbReference type="GO" id="GO:0019856">
    <property type="term" value="P:pyrimidine nucleobase biosynthetic process"/>
    <property type="evidence" value="ECO:0007669"/>
    <property type="project" value="InterPro"/>
</dbReference>
<keyword evidence="4 7" id="KW-0808">Transferase</keyword>
<dbReference type="GO" id="GO:0044205">
    <property type="term" value="P:'de novo' UMP biosynthetic process"/>
    <property type="evidence" value="ECO:0007669"/>
    <property type="project" value="UniProtKB-UniRule"/>
</dbReference>
<comment type="caution">
    <text evidence="7">Lacks conserved residue(s) required for the propagation of feature annotation.</text>
</comment>
<accession>A0A368DN76</accession>
<dbReference type="GO" id="GO:0000287">
    <property type="term" value="F:magnesium ion binding"/>
    <property type="evidence" value="ECO:0007669"/>
    <property type="project" value="UniProtKB-UniRule"/>
</dbReference>
<dbReference type="Proteomes" id="UP000253570">
    <property type="component" value="Unassembled WGS sequence"/>
</dbReference>
<dbReference type="SUPFAM" id="SSF53271">
    <property type="entry name" value="PRTase-like"/>
    <property type="match status" value="1"/>
</dbReference>
<dbReference type="PANTHER" id="PTHR19278">
    <property type="entry name" value="OROTATE PHOSPHORIBOSYLTRANSFERASE"/>
    <property type="match status" value="1"/>
</dbReference>
<dbReference type="UniPathway" id="UPA00070">
    <property type="reaction ID" value="UER00119"/>
</dbReference>
<comment type="pathway">
    <text evidence="1 7">Pyrimidine metabolism; UMP biosynthesis via de novo pathway; UMP from orotate: step 1/2.</text>
</comment>
<dbReference type="CDD" id="cd06223">
    <property type="entry name" value="PRTases_typeI"/>
    <property type="match status" value="1"/>
</dbReference>
<dbReference type="EMBL" id="QOQD01000010">
    <property type="protein sequence ID" value="RCL73104.1"/>
    <property type="molecule type" value="Genomic_DNA"/>
</dbReference>
<comment type="cofactor">
    <cofactor evidence="7">
        <name>Mg(2+)</name>
        <dbReference type="ChEBI" id="CHEBI:18420"/>
    </cofactor>
</comment>
<evidence type="ECO:0000256" key="7">
    <source>
        <dbReference type="HAMAP-Rule" id="MF_01208"/>
    </source>
</evidence>
<dbReference type="InterPro" id="IPR006273">
    <property type="entry name" value="Orotate_PRibTrfase_bac"/>
</dbReference>
<evidence type="ECO:0000256" key="4">
    <source>
        <dbReference type="ARBA" id="ARBA00022679"/>
    </source>
</evidence>
<evidence type="ECO:0000313" key="9">
    <source>
        <dbReference type="EMBL" id="RCL73104.1"/>
    </source>
</evidence>
<sequence length="193" mass="21528">MQHDEILNKFIEAEALLEGHFILSSGLHSAKYIQCARVMMHPEIAYMLCQALVKKIKEKINNIEVVASPAMGGVIVGYEIARQLGVPAVFFERVEGKFCLRRGFNISRNARCLMVEDIITTGLSSRECISAIKDYSKNVIGATCLVDRSMGNTDLGVELVSLTQLKIETYKKQDIPKWLQAIPVTKPGSRDLK</sequence>
<feature type="binding site" evidence="7">
    <location>
        <position position="93"/>
    </location>
    <ligand>
        <name>5-phospho-alpha-D-ribose 1-diphosphate</name>
        <dbReference type="ChEBI" id="CHEBI:58017"/>
        <note>ligand shared between dimeric partners</note>
    </ligand>
</feature>
<evidence type="ECO:0000256" key="2">
    <source>
        <dbReference type="ARBA" id="ARBA00011971"/>
    </source>
</evidence>
<comment type="function">
    <text evidence="7">Catalyzes the transfer of a ribosyl phosphate group from 5-phosphoribose 1-diphosphate to orotate, leading to the formation of orotidine monophosphate (OMP).</text>
</comment>
<keyword evidence="6 7" id="KW-0665">Pyrimidine biosynthesis</keyword>
<dbReference type="GO" id="GO:0004588">
    <property type="term" value="F:orotate phosphoribosyltransferase activity"/>
    <property type="evidence" value="ECO:0007669"/>
    <property type="project" value="UniProtKB-UniRule"/>
</dbReference>
<keyword evidence="3 7" id="KW-0328">Glycosyltransferase</keyword>
<dbReference type="NCBIfam" id="TIGR01367">
    <property type="entry name" value="pyrE_Therm"/>
    <property type="match status" value="1"/>
</dbReference>
<dbReference type="Gene3D" id="3.40.50.2020">
    <property type="match status" value="1"/>
</dbReference>
<evidence type="ECO:0000256" key="5">
    <source>
        <dbReference type="ARBA" id="ARBA00022842"/>
    </source>
</evidence>
<dbReference type="InterPro" id="IPR029057">
    <property type="entry name" value="PRTase-like"/>
</dbReference>
<comment type="catalytic activity">
    <reaction evidence="7">
        <text>orotidine 5'-phosphate + diphosphate = orotate + 5-phospho-alpha-D-ribose 1-diphosphate</text>
        <dbReference type="Rhea" id="RHEA:10380"/>
        <dbReference type="ChEBI" id="CHEBI:30839"/>
        <dbReference type="ChEBI" id="CHEBI:33019"/>
        <dbReference type="ChEBI" id="CHEBI:57538"/>
        <dbReference type="ChEBI" id="CHEBI:58017"/>
        <dbReference type="EC" id="2.4.2.10"/>
    </reaction>
</comment>
<name>A0A368DN76_9PROT</name>
<evidence type="ECO:0000256" key="3">
    <source>
        <dbReference type="ARBA" id="ARBA00022676"/>
    </source>
</evidence>
<dbReference type="AlphaFoldDB" id="A0A368DN76"/>
<dbReference type="InterPro" id="IPR000836">
    <property type="entry name" value="PRTase_dom"/>
</dbReference>
<evidence type="ECO:0000313" key="10">
    <source>
        <dbReference type="Proteomes" id="UP000253570"/>
    </source>
</evidence>
<feature type="binding site" evidence="7">
    <location>
        <position position="148"/>
    </location>
    <ligand>
        <name>orotate</name>
        <dbReference type="ChEBI" id="CHEBI:30839"/>
    </ligand>
</feature>
<feature type="binding site" evidence="7">
    <location>
        <position position="120"/>
    </location>
    <ligand>
        <name>orotate</name>
        <dbReference type="ChEBI" id="CHEBI:30839"/>
    </ligand>
</feature>
<evidence type="ECO:0000256" key="6">
    <source>
        <dbReference type="ARBA" id="ARBA00022975"/>
    </source>
</evidence>
<comment type="caution">
    <text evidence="9">The sequence shown here is derived from an EMBL/GenBank/DDBJ whole genome shotgun (WGS) entry which is preliminary data.</text>
</comment>
<evidence type="ECO:0000256" key="1">
    <source>
        <dbReference type="ARBA" id="ARBA00004889"/>
    </source>
</evidence>
<dbReference type="Pfam" id="PF00156">
    <property type="entry name" value="Pribosyltran"/>
    <property type="match status" value="1"/>
</dbReference>
<keyword evidence="5 7" id="KW-0460">Magnesium</keyword>
<evidence type="ECO:0000259" key="8">
    <source>
        <dbReference type="Pfam" id="PF00156"/>
    </source>
</evidence>
<proteinExistence type="inferred from homology"/>
<comment type="similarity">
    <text evidence="7">Belongs to the purine/pyrimidine phosphoribosyltransferase family. PyrE subfamily.</text>
</comment>
<comment type="subunit">
    <text evidence="7">Homodimer.</text>
</comment>
<protein>
    <recommendedName>
        <fullName evidence="2 7">Orotate phosphoribosyltransferase</fullName>
        <shortName evidence="7">OPRT</shortName>
        <shortName evidence="7">OPRTase</shortName>
        <ecNumber evidence="2 7">2.4.2.10</ecNumber>
    </recommendedName>
</protein>
<feature type="binding site" description="in other chain" evidence="7">
    <location>
        <begin position="116"/>
        <end position="124"/>
    </location>
    <ligand>
        <name>5-phospho-alpha-D-ribose 1-diphosphate</name>
        <dbReference type="ChEBI" id="CHEBI:58017"/>
        <note>ligand shared between dimeric partners</note>
    </ligand>
</feature>
<feature type="domain" description="Phosphoribosyltransferase" evidence="8">
    <location>
        <begin position="45"/>
        <end position="149"/>
    </location>
</feature>
<reference evidence="9 10" key="1">
    <citation type="journal article" date="2018" name="Microbiome">
        <title>Fine metagenomic profile of the Mediterranean stratified and mixed water columns revealed by assembly and recruitment.</title>
        <authorList>
            <person name="Haro-Moreno J.M."/>
            <person name="Lopez-Perez M."/>
            <person name="De La Torre J.R."/>
            <person name="Picazo A."/>
            <person name="Camacho A."/>
            <person name="Rodriguez-Valera F."/>
        </authorList>
    </citation>
    <scope>NUCLEOTIDE SEQUENCE [LARGE SCALE GENOMIC DNA]</scope>
    <source>
        <strain evidence="9">MED-G57</strain>
    </source>
</reference>
<dbReference type="EC" id="2.4.2.10" evidence="2 7"/>